<organism evidence="2 3">
    <name type="scientific">Cirrhinus molitorella</name>
    <name type="common">mud carp</name>
    <dbReference type="NCBI Taxonomy" id="172907"/>
    <lineage>
        <taxon>Eukaryota</taxon>
        <taxon>Metazoa</taxon>
        <taxon>Chordata</taxon>
        <taxon>Craniata</taxon>
        <taxon>Vertebrata</taxon>
        <taxon>Euteleostomi</taxon>
        <taxon>Actinopterygii</taxon>
        <taxon>Neopterygii</taxon>
        <taxon>Teleostei</taxon>
        <taxon>Ostariophysi</taxon>
        <taxon>Cypriniformes</taxon>
        <taxon>Cyprinidae</taxon>
        <taxon>Labeoninae</taxon>
        <taxon>Labeonini</taxon>
        <taxon>Cirrhinus</taxon>
    </lineage>
</organism>
<dbReference type="EMBL" id="JAYMGO010000023">
    <property type="protein sequence ID" value="KAL1250092.1"/>
    <property type="molecule type" value="Genomic_DNA"/>
</dbReference>
<accession>A0ABR3LEJ6</accession>
<evidence type="ECO:0000256" key="1">
    <source>
        <dbReference type="SAM" id="MobiDB-lite"/>
    </source>
</evidence>
<sequence>MNTQRGKRMDDIEVGGESEKTSGLHSPDDVGLLSAMGIREGESTGWVSSGVSTGLLTDPGQNKDPD</sequence>
<name>A0ABR3LEJ6_9TELE</name>
<evidence type="ECO:0000313" key="3">
    <source>
        <dbReference type="Proteomes" id="UP001558613"/>
    </source>
</evidence>
<comment type="caution">
    <text evidence="2">The sequence shown here is derived from an EMBL/GenBank/DDBJ whole genome shotgun (WGS) entry which is preliminary data.</text>
</comment>
<dbReference type="Proteomes" id="UP001558613">
    <property type="component" value="Unassembled WGS sequence"/>
</dbReference>
<keyword evidence="3" id="KW-1185">Reference proteome</keyword>
<gene>
    <name evidence="2" type="ORF">QQF64_021097</name>
</gene>
<proteinExistence type="predicted"/>
<feature type="region of interest" description="Disordered" evidence="1">
    <location>
        <begin position="1"/>
        <end position="66"/>
    </location>
</feature>
<feature type="compositionally biased region" description="Basic and acidic residues" evidence="1">
    <location>
        <begin position="7"/>
        <end position="28"/>
    </location>
</feature>
<evidence type="ECO:0000313" key="2">
    <source>
        <dbReference type="EMBL" id="KAL1250092.1"/>
    </source>
</evidence>
<reference evidence="2 3" key="1">
    <citation type="submission" date="2023-09" db="EMBL/GenBank/DDBJ databases">
        <authorList>
            <person name="Wang M."/>
        </authorList>
    </citation>
    <scope>NUCLEOTIDE SEQUENCE [LARGE SCALE GENOMIC DNA]</scope>
    <source>
        <strain evidence="2">GT-2023</strain>
        <tissue evidence="2">Liver</tissue>
    </source>
</reference>
<feature type="compositionally biased region" description="Low complexity" evidence="1">
    <location>
        <begin position="43"/>
        <end position="54"/>
    </location>
</feature>
<protein>
    <submittedName>
        <fullName evidence="2">Uncharacterized protein</fullName>
    </submittedName>
</protein>